<protein>
    <submittedName>
        <fullName evidence="11">Phosphomannomutase</fullName>
    </submittedName>
</protein>
<evidence type="ECO:0000259" key="7">
    <source>
        <dbReference type="Pfam" id="PF00408"/>
    </source>
</evidence>
<evidence type="ECO:0000259" key="8">
    <source>
        <dbReference type="Pfam" id="PF02878"/>
    </source>
</evidence>
<dbReference type="PANTHER" id="PTHR42946:SF1">
    <property type="entry name" value="PHOSPHOGLUCOMUTASE (ALPHA-D-GLUCOSE-1,6-BISPHOSPHATE-DEPENDENT)"/>
    <property type="match status" value="1"/>
</dbReference>
<organism evidence="11">
    <name type="scientific">Escherichia albertii</name>
    <dbReference type="NCBI Taxonomy" id="208962"/>
    <lineage>
        <taxon>Bacteria</taxon>
        <taxon>Pseudomonadati</taxon>
        <taxon>Pseudomonadota</taxon>
        <taxon>Gammaproteobacteria</taxon>
        <taxon>Enterobacterales</taxon>
        <taxon>Enterobacteriaceae</taxon>
        <taxon>Escherichia</taxon>
    </lineage>
</organism>
<comment type="cofactor">
    <cofactor evidence="1">
        <name>Mg(2+)</name>
        <dbReference type="ChEBI" id="CHEBI:18420"/>
    </cofactor>
</comment>
<dbReference type="GO" id="GO:0046872">
    <property type="term" value="F:metal ion binding"/>
    <property type="evidence" value="ECO:0007669"/>
    <property type="project" value="UniProtKB-KW"/>
</dbReference>
<dbReference type="GO" id="GO:0006048">
    <property type="term" value="P:UDP-N-acetylglucosamine biosynthetic process"/>
    <property type="evidence" value="ECO:0007669"/>
    <property type="project" value="TreeGrafter"/>
</dbReference>
<dbReference type="Pfam" id="PF02880">
    <property type="entry name" value="PGM_PMM_III"/>
    <property type="match status" value="1"/>
</dbReference>
<dbReference type="InterPro" id="IPR005846">
    <property type="entry name" value="A-D-PHexomutase_a/b/a-III"/>
</dbReference>
<feature type="domain" description="Alpha-D-phosphohexomutase alpha/beta/alpha" evidence="10">
    <location>
        <begin position="272"/>
        <end position="374"/>
    </location>
</feature>
<dbReference type="EMBL" id="LC494351">
    <property type="protein sequence ID" value="BBM63070.1"/>
    <property type="molecule type" value="Genomic_DNA"/>
</dbReference>
<dbReference type="CDD" id="cd03088">
    <property type="entry name" value="ManB"/>
    <property type="match status" value="1"/>
</dbReference>
<dbReference type="PANTHER" id="PTHR42946">
    <property type="entry name" value="PHOSPHOHEXOSE MUTASE"/>
    <property type="match status" value="1"/>
</dbReference>
<dbReference type="SUPFAM" id="SSF53738">
    <property type="entry name" value="Phosphoglucomutase, first 3 domains"/>
    <property type="match status" value="3"/>
</dbReference>
<evidence type="ECO:0000256" key="1">
    <source>
        <dbReference type="ARBA" id="ARBA00001946"/>
    </source>
</evidence>
<feature type="domain" description="Alpha-D-phosphohexomutase alpha/beta/alpha" evidence="8">
    <location>
        <begin position="9"/>
        <end position="136"/>
    </location>
</feature>
<keyword evidence="6" id="KW-0413">Isomerase</keyword>
<keyword evidence="3" id="KW-0597">Phosphoprotein</keyword>
<sequence>MVDLNKINIKFGTSGLRGLSSDFSPDVCHMFVTSFIKTIKDRYNFSNIAIGIDNRPSSPDIARYCISAIYSQGIDVDYCGVLPTPALAYYSFRNKIPCIMITGSHIPFDRNGMKFYLPDGEISKGDEQAIIDNVNKHVTLNIITDLPHPNESAILTYIKRYTSFFPSDLLRGKRIGIYEHSSAGRDIYNKLFSALGAETISLGRSDCFVPIDTEAVSLEDQVKAGCWAREFKLDAIFSTDGDGDRPLVADNNGQWIKGDVLGFLCSVALDVDAIAVPINCNSMIGKVGTLISVTRTRIGSPYVLDGINRLKKTGNIVAGFEANGGYILSSTICKNGRVLEHLATRDALLPALAVLSLAYQNYRNINELLATLPKIYTASDRIQDVSNEFNTLYVDNIKKEPKEYFERIGVEGSIIDINMLDGIRVVFNDNKIIHIRPSGNAPELRCYCESDSLKHAELLVQKVLNDAKFLSGISMSL</sequence>
<dbReference type="GO" id="GO:0004615">
    <property type="term" value="F:phosphomannomutase activity"/>
    <property type="evidence" value="ECO:0007669"/>
    <property type="project" value="TreeGrafter"/>
</dbReference>
<gene>
    <name evidence="11" type="primary">manB</name>
</gene>
<dbReference type="InterPro" id="IPR005844">
    <property type="entry name" value="A-D-PHexomutase_a/b/a-I"/>
</dbReference>
<evidence type="ECO:0000256" key="6">
    <source>
        <dbReference type="ARBA" id="ARBA00023235"/>
    </source>
</evidence>
<evidence type="ECO:0000313" key="11">
    <source>
        <dbReference type="EMBL" id="BBM63070.1"/>
    </source>
</evidence>
<dbReference type="InterPro" id="IPR005843">
    <property type="entry name" value="A-D-PHexomutase_C"/>
</dbReference>
<comment type="similarity">
    <text evidence="2">Belongs to the phosphohexose mutase family.</text>
</comment>
<dbReference type="InterPro" id="IPR005845">
    <property type="entry name" value="A-D-PHexomutase_a/b/a-II"/>
</dbReference>
<dbReference type="Pfam" id="PF02878">
    <property type="entry name" value="PGM_PMM_I"/>
    <property type="match status" value="1"/>
</dbReference>
<dbReference type="Gene3D" id="3.40.120.10">
    <property type="entry name" value="Alpha-D-Glucose-1,6-Bisphosphate, subunit A, domain 3"/>
    <property type="match status" value="3"/>
</dbReference>
<dbReference type="InterPro" id="IPR050060">
    <property type="entry name" value="Phosphoglucosamine_mutase"/>
</dbReference>
<dbReference type="GO" id="GO:0008966">
    <property type="term" value="F:phosphoglucosamine mutase activity"/>
    <property type="evidence" value="ECO:0007669"/>
    <property type="project" value="TreeGrafter"/>
</dbReference>
<keyword evidence="5" id="KW-0460">Magnesium</keyword>
<feature type="domain" description="Alpha-D-phosphohexomutase C-terminal" evidence="7">
    <location>
        <begin position="420"/>
        <end position="464"/>
    </location>
</feature>
<dbReference type="InterPro" id="IPR016055">
    <property type="entry name" value="A-D-PHexomutase_a/b/a-I/II/III"/>
</dbReference>
<dbReference type="GO" id="GO:0009252">
    <property type="term" value="P:peptidoglycan biosynthetic process"/>
    <property type="evidence" value="ECO:0007669"/>
    <property type="project" value="TreeGrafter"/>
</dbReference>
<dbReference type="Gene3D" id="3.30.310.50">
    <property type="entry name" value="Alpha-D-phosphohexomutase, C-terminal domain"/>
    <property type="match status" value="1"/>
</dbReference>
<evidence type="ECO:0000256" key="5">
    <source>
        <dbReference type="ARBA" id="ARBA00022842"/>
    </source>
</evidence>
<keyword evidence="4" id="KW-0479">Metal-binding</keyword>
<name>A0A5A4U8U7_ESCAL</name>
<dbReference type="Pfam" id="PF00408">
    <property type="entry name" value="PGM_PMM_IV"/>
    <property type="match status" value="1"/>
</dbReference>
<reference evidence="11" key="1">
    <citation type="submission" date="2019-07" db="EMBL/GenBank/DDBJ databases">
        <title>Overview of O-antigen diversity of Escherichia albertii, an emerging enteropathogen; genetic structure, serology, and development of O-genotyping method.</title>
        <authorList>
            <person name="Ooka T."/>
            <person name="Seto K."/>
            <person name="Ogura Y."/>
            <person name="Iguchi A."/>
            <person name="Imura N."/>
            <person name="Honda M."/>
            <person name="Etoh Y."/>
            <person name="Ikeda T."/>
            <person name="Sugitani W."/>
            <person name="Konno T."/>
            <person name="Kawano K."/>
            <person name="Kudo Y."/>
            <person name="Murakami K."/>
            <person name="Hayashi T."/>
            <person name="Nishi J."/>
        </authorList>
    </citation>
    <scope>NUCLEOTIDE SEQUENCE</scope>
    <source>
        <strain evidence="11">2012EL-1823B</strain>
    </source>
</reference>
<dbReference type="RefSeq" id="WP_113650065.1">
    <property type="nucleotide sequence ID" value="NZ_CP030783.2"/>
</dbReference>
<dbReference type="SUPFAM" id="SSF55957">
    <property type="entry name" value="Phosphoglucomutase, C-terminal domain"/>
    <property type="match status" value="1"/>
</dbReference>
<evidence type="ECO:0000256" key="3">
    <source>
        <dbReference type="ARBA" id="ARBA00022553"/>
    </source>
</evidence>
<dbReference type="InterPro" id="IPR036900">
    <property type="entry name" value="A-D-PHexomutase_C_sf"/>
</dbReference>
<evidence type="ECO:0000256" key="4">
    <source>
        <dbReference type="ARBA" id="ARBA00022723"/>
    </source>
</evidence>
<evidence type="ECO:0000259" key="10">
    <source>
        <dbReference type="Pfam" id="PF02880"/>
    </source>
</evidence>
<dbReference type="GO" id="GO:0005829">
    <property type="term" value="C:cytosol"/>
    <property type="evidence" value="ECO:0007669"/>
    <property type="project" value="TreeGrafter"/>
</dbReference>
<feature type="domain" description="Alpha-D-phosphohexomutase alpha/beta/alpha" evidence="9">
    <location>
        <begin position="157"/>
        <end position="253"/>
    </location>
</feature>
<proteinExistence type="inferred from homology"/>
<evidence type="ECO:0000259" key="9">
    <source>
        <dbReference type="Pfam" id="PF02879"/>
    </source>
</evidence>
<evidence type="ECO:0000256" key="2">
    <source>
        <dbReference type="ARBA" id="ARBA00010231"/>
    </source>
</evidence>
<dbReference type="GO" id="GO:0005975">
    <property type="term" value="P:carbohydrate metabolic process"/>
    <property type="evidence" value="ECO:0007669"/>
    <property type="project" value="InterPro"/>
</dbReference>
<dbReference type="AlphaFoldDB" id="A0A5A4U8U7"/>
<dbReference type="Pfam" id="PF02879">
    <property type="entry name" value="PGM_PMM_II"/>
    <property type="match status" value="1"/>
</dbReference>
<accession>A0A5A4U8U7</accession>